<proteinExistence type="predicted"/>
<dbReference type="EMBL" id="MUXF01000019">
    <property type="protein sequence ID" value="PUE64854.1"/>
    <property type="molecule type" value="Genomic_DNA"/>
</dbReference>
<evidence type="ECO:0000313" key="3">
    <source>
        <dbReference type="Proteomes" id="UP000251311"/>
    </source>
</evidence>
<gene>
    <name evidence="2" type="ORF">B0175_10640</name>
</gene>
<evidence type="ECO:0000313" key="2">
    <source>
        <dbReference type="EMBL" id="PUE64854.1"/>
    </source>
</evidence>
<feature type="domain" description="Glycosyltransferase 2-like" evidence="1">
    <location>
        <begin position="775"/>
        <end position="910"/>
    </location>
</feature>
<comment type="caution">
    <text evidence="2">The sequence shown here is derived from an EMBL/GenBank/DDBJ whole genome shotgun (WGS) entry which is preliminary data.</text>
</comment>
<dbReference type="CDD" id="cd00761">
    <property type="entry name" value="Glyco_tranf_GTA_type"/>
    <property type="match status" value="2"/>
</dbReference>
<dbReference type="Pfam" id="PF00535">
    <property type="entry name" value="Glycos_transf_2"/>
    <property type="match status" value="2"/>
</dbReference>
<dbReference type="PANTHER" id="PTHR22916">
    <property type="entry name" value="GLYCOSYLTRANSFERASE"/>
    <property type="match status" value="1"/>
</dbReference>
<evidence type="ECO:0000259" key="1">
    <source>
        <dbReference type="Pfam" id="PF00535"/>
    </source>
</evidence>
<organism evidence="2 3">
    <name type="scientific">Arcobacter lacus</name>
    <dbReference type="NCBI Taxonomy" id="1912876"/>
    <lineage>
        <taxon>Bacteria</taxon>
        <taxon>Pseudomonadati</taxon>
        <taxon>Campylobacterota</taxon>
        <taxon>Epsilonproteobacteria</taxon>
        <taxon>Campylobacterales</taxon>
        <taxon>Arcobacteraceae</taxon>
        <taxon>Arcobacter</taxon>
    </lineage>
</organism>
<dbReference type="SUPFAM" id="SSF53448">
    <property type="entry name" value="Nucleotide-diphospho-sugar transferases"/>
    <property type="match status" value="2"/>
</dbReference>
<dbReference type="InterPro" id="IPR029044">
    <property type="entry name" value="Nucleotide-diphossugar_trans"/>
</dbReference>
<reference evidence="2 3" key="1">
    <citation type="submission" date="2017-02" db="EMBL/GenBank/DDBJ databases">
        <title>Arcobacter lacus sp. nov., a new species isolated from reclaimed water.</title>
        <authorList>
            <person name="Figueras M.J."/>
            <person name="Perez-Cataluna A."/>
            <person name="Salas-Masso N."/>
        </authorList>
    </citation>
    <scope>NUCLEOTIDE SEQUENCE [LARGE SCALE GENOMIC DNA]</scope>
    <source>
        <strain evidence="2 3">RW43-9</strain>
    </source>
</reference>
<sequence>MMNEPIPKEILSSKELKIVSEKNIYEILKKEIIVGVSLHNNSKTIKKCINSIINQDIFDLCAVVILDDSSNDNWMIYVKDELLLNNILVLRANCGSPARSRNAILDFVDKNFSSPKWVARLDADDVFSSTNSLSKMCQSGEYKNIHFILGGNRLKIEDKFISKVNFASKELSNKNVLIKILKNMALNNAYNELPSCNLILRANTGFRYPDIKSAEDHWLVSQLLFFHSDNGVIVENFSYCDYSLSGKSSIKNKQNSIHQKNRERLYQTFLLVKSLDFEKNEFLGYGMEGIVFKNKNLVKKYFYPDTIDLNQIEKINNIVNENDKFIPKVNWIKTKSSWICSYKYFPSEDCKTITIEQAKDFLLYCLNKKIVCVNIKRSNFRIYNKKLIYIDIGNSISSMNIKYFIDSAARLYCISALNYDDHEFQRRKNINYIRQEDVFNNIAGFFEFYNDLLKSYYNSNLKPFLINEKLFENKKTDKCTLMIKTCAMDYEILEQQVKHIVFNLEIPRSFFEKILLIDSRENNFLRQYQKPNLNRIVLLAEKLKKKNIIDRILISPNDKNEIIKINNKWFGLECFETHTNKNAPVFPQIWAFEQVKTQYLLQCDIDILIGKKNLSHDYLKDMLTAIKQKDTISVAFNIPFEKGFRKYDAPIGEYVPEVRCGLLDLDLIKGLLPLENEVKNEKLELSWFRALHIKQRKNNKKTLRGGNSDTFYIHPHNHWKKDINKFFEIQDLVNQVKIPNFQFQNWDLMGLPELWNYQHRNEEIIFLIKGRNTSKEKINRCFASLKMQTNQDFGIIVIDDASNDLGIKIPSILDNLNYRTTLVRNYENKGRIPNFIKAISDICTNKESLIVILDLDDALIDRDIILELKELLNKGYDLIQGGMFRPNKALKLYIPDYLDCRKKFGSNVWTHLRAFKKRLFDEIDKEKYFKIDNEWISECTDYGTMIPLVELSKKPIFIYEYWYLHENSTKRSSKIKLKKEKLIMEILNKSV</sequence>
<protein>
    <recommendedName>
        <fullName evidence="1">Glycosyltransferase 2-like domain-containing protein</fullName>
    </recommendedName>
</protein>
<keyword evidence="3" id="KW-1185">Reference proteome</keyword>
<feature type="domain" description="Glycosyltransferase 2-like" evidence="1">
    <location>
        <begin position="34"/>
        <end position="138"/>
    </location>
</feature>
<dbReference type="Gene3D" id="3.90.550.10">
    <property type="entry name" value="Spore Coat Polysaccharide Biosynthesis Protein SpsA, Chain A"/>
    <property type="match status" value="2"/>
</dbReference>
<dbReference type="RefSeq" id="WP_108528526.1">
    <property type="nucleotide sequence ID" value="NZ_MUXF01000019.1"/>
</dbReference>
<dbReference type="PANTHER" id="PTHR22916:SF3">
    <property type="entry name" value="UDP-GLCNAC:BETAGAL BETA-1,3-N-ACETYLGLUCOSAMINYLTRANSFERASE-LIKE PROTEIN 1"/>
    <property type="match status" value="1"/>
</dbReference>
<dbReference type="InterPro" id="IPR001173">
    <property type="entry name" value="Glyco_trans_2-like"/>
</dbReference>
<dbReference type="Proteomes" id="UP000251311">
    <property type="component" value="Unassembled WGS sequence"/>
</dbReference>
<accession>A0ABX5JIU6</accession>
<name>A0ABX5JIU6_9BACT</name>